<dbReference type="GO" id="GO:0004850">
    <property type="term" value="F:uridine phosphorylase activity"/>
    <property type="evidence" value="ECO:0007669"/>
    <property type="project" value="UniProtKB-EC"/>
</dbReference>
<dbReference type="InterPro" id="IPR035994">
    <property type="entry name" value="Nucleoside_phosphorylase_sf"/>
</dbReference>
<dbReference type="Gene3D" id="3.40.50.1580">
    <property type="entry name" value="Nucleoside phosphorylase domain"/>
    <property type="match status" value="1"/>
</dbReference>
<dbReference type="Proteomes" id="UP000886833">
    <property type="component" value="Unassembled WGS sequence"/>
</dbReference>
<protein>
    <recommendedName>
        <fullName evidence="2">Uridine phosphorylase</fullName>
        <ecNumber evidence="1">2.4.2.3</ecNumber>
    </recommendedName>
</protein>
<evidence type="ECO:0000259" key="6">
    <source>
        <dbReference type="Pfam" id="PF01048"/>
    </source>
</evidence>
<dbReference type="NCBIfam" id="NF004489">
    <property type="entry name" value="PRK05819.1"/>
    <property type="match status" value="1"/>
</dbReference>
<evidence type="ECO:0000256" key="1">
    <source>
        <dbReference type="ARBA" id="ARBA00011888"/>
    </source>
</evidence>
<evidence type="ECO:0000313" key="7">
    <source>
        <dbReference type="EMBL" id="HIT37256.1"/>
    </source>
</evidence>
<dbReference type="CDD" id="cd09006">
    <property type="entry name" value="PNP_EcPNPI-like"/>
    <property type="match status" value="1"/>
</dbReference>
<evidence type="ECO:0000256" key="2">
    <source>
        <dbReference type="ARBA" id="ARBA00021980"/>
    </source>
</evidence>
<dbReference type="NCBIfam" id="TIGR00107">
    <property type="entry name" value="deoD"/>
    <property type="match status" value="1"/>
</dbReference>
<dbReference type="PANTHER" id="PTHR43691">
    <property type="entry name" value="URIDINE PHOSPHORYLASE"/>
    <property type="match status" value="1"/>
</dbReference>
<accession>A0A9D1KBJ8</accession>
<dbReference type="GO" id="GO:0005829">
    <property type="term" value="C:cytosol"/>
    <property type="evidence" value="ECO:0007669"/>
    <property type="project" value="TreeGrafter"/>
</dbReference>
<dbReference type="PANTHER" id="PTHR43691:SF11">
    <property type="entry name" value="FI09636P-RELATED"/>
    <property type="match status" value="1"/>
</dbReference>
<reference evidence="7" key="1">
    <citation type="submission" date="2020-10" db="EMBL/GenBank/DDBJ databases">
        <authorList>
            <person name="Gilroy R."/>
        </authorList>
    </citation>
    <scope>NUCLEOTIDE SEQUENCE</scope>
    <source>
        <strain evidence="7">CHK195-26880</strain>
    </source>
</reference>
<keyword evidence="4 7" id="KW-0808">Transferase</keyword>
<dbReference type="AlphaFoldDB" id="A0A9D1KBJ8"/>
<evidence type="ECO:0000256" key="3">
    <source>
        <dbReference type="ARBA" id="ARBA00022676"/>
    </source>
</evidence>
<dbReference type="EMBL" id="DVKQ01000027">
    <property type="protein sequence ID" value="HIT37256.1"/>
    <property type="molecule type" value="Genomic_DNA"/>
</dbReference>
<dbReference type="GO" id="GO:0004731">
    <property type="term" value="F:purine-nucleoside phosphorylase activity"/>
    <property type="evidence" value="ECO:0007669"/>
    <property type="project" value="InterPro"/>
</dbReference>
<reference evidence="7" key="2">
    <citation type="journal article" date="2021" name="PeerJ">
        <title>Extensive microbial diversity within the chicken gut microbiome revealed by metagenomics and culture.</title>
        <authorList>
            <person name="Gilroy R."/>
            <person name="Ravi A."/>
            <person name="Getino M."/>
            <person name="Pursley I."/>
            <person name="Horton D.L."/>
            <person name="Alikhan N.F."/>
            <person name="Baker D."/>
            <person name="Gharbi K."/>
            <person name="Hall N."/>
            <person name="Watson M."/>
            <person name="Adriaenssens E.M."/>
            <person name="Foster-Nyarko E."/>
            <person name="Jarju S."/>
            <person name="Secka A."/>
            <person name="Antonio M."/>
            <person name="Oren A."/>
            <person name="Chaudhuri R.R."/>
            <person name="La Ragione R."/>
            <person name="Hildebrand F."/>
            <person name="Pallen M.J."/>
        </authorList>
    </citation>
    <scope>NUCLEOTIDE SEQUENCE</scope>
    <source>
        <strain evidence="7">CHK195-26880</strain>
    </source>
</reference>
<dbReference type="InterPro" id="IPR004402">
    <property type="entry name" value="DeoD-type"/>
</dbReference>
<feature type="domain" description="Nucleoside phosphorylase" evidence="6">
    <location>
        <begin position="15"/>
        <end position="228"/>
    </location>
</feature>
<evidence type="ECO:0000256" key="5">
    <source>
        <dbReference type="ARBA" id="ARBA00048447"/>
    </source>
</evidence>
<dbReference type="SUPFAM" id="SSF53167">
    <property type="entry name" value="Purine and uridine phosphorylases"/>
    <property type="match status" value="1"/>
</dbReference>
<evidence type="ECO:0000256" key="4">
    <source>
        <dbReference type="ARBA" id="ARBA00022679"/>
    </source>
</evidence>
<gene>
    <name evidence="7" type="primary">deoD</name>
    <name evidence="7" type="ORF">IAB59_02095</name>
</gene>
<organism evidence="7 8">
    <name type="scientific">Candidatus Onthousia faecipullorum</name>
    <dbReference type="NCBI Taxonomy" id="2840887"/>
    <lineage>
        <taxon>Bacteria</taxon>
        <taxon>Bacillati</taxon>
        <taxon>Bacillota</taxon>
        <taxon>Bacilli</taxon>
        <taxon>Candidatus Onthousia</taxon>
    </lineage>
</organism>
<keyword evidence="3 7" id="KW-0328">Glycosyltransferase</keyword>
<dbReference type="GO" id="GO:0009116">
    <property type="term" value="P:nucleoside metabolic process"/>
    <property type="evidence" value="ECO:0007669"/>
    <property type="project" value="InterPro"/>
</dbReference>
<comment type="catalytic activity">
    <reaction evidence="5">
        <text>uridine + phosphate = alpha-D-ribose 1-phosphate + uracil</text>
        <dbReference type="Rhea" id="RHEA:24388"/>
        <dbReference type="ChEBI" id="CHEBI:16704"/>
        <dbReference type="ChEBI" id="CHEBI:17568"/>
        <dbReference type="ChEBI" id="CHEBI:43474"/>
        <dbReference type="ChEBI" id="CHEBI:57720"/>
        <dbReference type="EC" id="2.4.2.3"/>
    </reaction>
</comment>
<dbReference type="InterPro" id="IPR000845">
    <property type="entry name" value="Nucleoside_phosphorylase_d"/>
</dbReference>
<evidence type="ECO:0000313" key="8">
    <source>
        <dbReference type="Proteomes" id="UP000886833"/>
    </source>
</evidence>
<comment type="caution">
    <text evidence="7">The sequence shown here is derived from an EMBL/GenBank/DDBJ whole genome shotgun (WGS) entry which is preliminary data.</text>
</comment>
<name>A0A9D1KBJ8_9FIRM</name>
<dbReference type="EC" id="2.4.2.3" evidence="1"/>
<proteinExistence type="predicted"/>
<dbReference type="Pfam" id="PF01048">
    <property type="entry name" value="PNP_UDP_1"/>
    <property type="match status" value="1"/>
</dbReference>
<sequence length="237" mass="26708">MTAHIESKKEDIAEVVLMPGDPLRAKYIAENFLTDYKLVNKVRNMFGYTGYYKGKRVTVFASGMGVPSIGIYSYELYKFYDVKKIIRIGTSGSFNKDIKVLDVVLSEGAYCKSYFDQLFDGNDINYIKSSPSLNENIKTVAKSANIPLKIGKTITSDVFDLYSSSMEKFKANYPEDNYLAVEMEAFGLFYIANRLGKEAACLMTVVDSIYDEKSLTSEEREQSLNQMITLALDSVLL</sequence>